<evidence type="ECO:0000256" key="1">
    <source>
        <dbReference type="SAM" id="MobiDB-lite"/>
    </source>
</evidence>
<reference evidence="3 4" key="1">
    <citation type="journal article" date="2016" name="Environ. Microbiol.">
        <title>Effector profiles distinguish formae speciales of Fusarium oxysporum.</title>
        <authorList>
            <person name="van Dam P."/>
            <person name="Fokkens L."/>
            <person name="Schmidt S.M."/>
            <person name="Linmans J.H."/>
            <person name="Kistler H.C."/>
            <person name="Ma L.J."/>
            <person name="Rep M."/>
        </authorList>
    </citation>
    <scope>NUCLEOTIDE SEQUENCE [LARGE SCALE GENOMIC DNA]</scope>
    <source>
        <strain evidence="3 4">Forc016</strain>
    </source>
</reference>
<dbReference type="EMBL" id="MABQ02000003">
    <property type="protein sequence ID" value="PCD42142.1"/>
    <property type="molecule type" value="Genomic_DNA"/>
</dbReference>
<feature type="domain" description="2EXR" evidence="2">
    <location>
        <begin position="56"/>
        <end position="175"/>
    </location>
</feature>
<comment type="caution">
    <text evidence="3">The sequence shown here is derived from an EMBL/GenBank/DDBJ whole genome shotgun (WGS) entry which is preliminary data.</text>
</comment>
<evidence type="ECO:0000313" key="3">
    <source>
        <dbReference type="EMBL" id="PCD42142.1"/>
    </source>
</evidence>
<sequence length="496" mass="57395">MNDCQQSYDFSTYSTANIFQYFVPFEKQYLARIIQMPQSHLEIFNPGTDVVGLPSFTQFSSLPAEIRVSIWTWSLRHQRIIKIFLRLHASLCVNRTRKGIHSPSLKPGEDDPPYYPVVDGRQLLSKLLRVNAESRQVALSFHRVHLPCWLTVGESKHRLTPWTSGTVHYNPEYDFFHIKQDTKAIIDFVCDLKTKYDPRNIGLRNLALGRDQLGGRPTGLDAIGPLEITAAKVRTFKEIISELNEVWLVSIQECTRQMIGDETGWPTIHKRFLDRSFPIHATPHSFDRIGPDPRTIENCLSHLHVHDPKRLYDSWLQVLERIGVKPCEERYRLLLAFRPGHNICKLRDAEDWLQREESRWTAKPDSRRPSYEQEIESVAASETPEIRDEDLSKAVRPAFGFWLFPVDAFSDENESAEPQDTSDSFDVRKHRPELVLLRLNGGETDRNVSREVEAHHSLAFEPRLRGLPMRKKITSNVGRVRHPRPSYTTEDVSQES</sequence>
<dbReference type="PANTHER" id="PTHR35910:SF6">
    <property type="entry name" value="2EXR DOMAIN-CONTAINING PROTEIN"/>
    <property type="match status" value="1"/>
</dbReference>
<feature type="compositionally biased region" description="Basic residues" evidence="1">
    <location>
        <begin position="474"/>
        <end position="484"/>
    </location>
</feature>
<dbReference type="InterPro" id="IPR045518">
    <property type="entry name" value="2EXR"/>
</dbReference>
<dbReference type="AlphaFoldDB" id="A0A2H3HXJ3"/>
<dbReference type="Proteomes" id="UP000219602">
    <property type="component" value="Chromosome 4"/>
</dbReference>
<protein>
    <recommendedName>
        <fullName evidence="2">2EXR domain-containing protein</fullName>
    </recommendedName>
</protein>
<feature type="compositionally biased region" description="Polar residues" evidence="1">
    <location>
        <begin position="486"/>
        <end position="496"/>
    </location>
</feature>
<evidence type="ECO:0000259" key="2">
    <source>
        <dbReference type="Pfam" id="PF20150"/>
    </source>
</evidence>
<dbReference type="STRING" id="327505.A0A2H3HXJ3"/>
<name>A0A2H3HXJ3_FUSOX</name>
<reference evidence="3 4" key="2">
    <citation type="journal article" date="2017" name="Sci. Rep.">
        <title>A mobile pathogenicity chromosome in Fusarium oxysporum for infection of multiple cucurbit species.</title>
        <authorList>
            <person name="van Dam P."/>
            <person name="Fokkens L."/>
            <person name="Ayukawa Y."/>
            <person name="van der Gragt M."/>
            <person name="Ter Horst A."/>
            <person name="Brankovics B."/>
            <person name="Houterman P.M."/>
            <person name="Arie T."/>
            <person name="Rep M."/>
        </authorList>
    </citation>
    <scope>NUCLEOTIDE SEQUENCE [LARGE SCALE GENOMIC DNA]</scope>
    <source>
        <strain evidence="3 4">Forc016</strain>
    </source>
</reference>
<dbReference type="Pfam" id="PF20150">
    <property type="entry name" value="2EXR"/>
    <property type="match status" value="1"/>
</dbReference>
<proteinExistence type="predicted"/>
<organism evidence="3 4">
    <name type="scientific">Fusarium oxysporum f. sp. radicis-cucumerinum</name>
    <dbReference type="NCBI Taxonomy" id="327505"/>
    <lineage>
        <taxon>Eukaryota</taxon>
        <taxon>Fungi</taxon>
        <taxon>Dikarya</taxon>
        <taxon>Ascomycota</taxon>
        <taxon>Pezizomycotina</taxon>
        <taxon>Sordariomycetes</taxon>
        <taxon>Hypocreomycetidae</taxon>
        <taxon>Hypocreales</taxon>
        <taxon>Nectriaceae</taxon>
        <taxon>Fusarium</taxon>
        <taxon>Fusarium oxysporum species complex</taxon>
    </lineage>
</organism>
<feature type="region of interest" description="Disordered" evidence="1">
    <location>
        <begin position="357"/>
        <end position="384"/>
    </location>
</feature>
<gene>
    <name evidence="3" type="ORF">AU210_004676</name>
</gene>
<feature type="compositionally biased region" description="Basic and acidic residues" evidence="1">
    <location>
        <begin position="357"/>
        <end position="371"/>
    </location>
</feature>
<evidence type="ECO:0000313" key="4">
    <source>
        <dbReference type="Proteomes" id="UP000219602"/>
    </source>
</evidence>
<accession>A0A2H3HXJ3</accession>
<feature type="region of interest" description="Disordered" evidence="1">
    <location>
        <begin position="474"/>
        <end position="496"/>
    </location>
</feature>
<dbReference type="PANTHER" id="PTHR35910">
    <property type="entry name" value="2EXR DOMAIN-CONTAINING PROTEIN"/>
    <property type="match status" value="1"/>
</dbReference>